<dbReference type="EMBL" id="CP012605">
    <property type="protein sequence ID" value="ANH74192.1"/>
    <property type="molecule type" value="Genomic_DNA"/>
</dbReference>
<accession>A0AAC9FS57</accession>
<name>A0AAC9FS57_9RALS</name>
<organism evidence="1 2">
    <name type="scientific">Ralstonia insidiosa</name>
    <dbReference type="NCBI Taxonomy" id="190721"/>
    <lineage>
        <taxon>Bacteria</taxon>
        <taxon>Pseudomonadati</taxon>
        <taxon>Pseudomonadota</taxon>
        <taxon>Betaproteobacteria</taxon>
        <taxon>Burkholderiales</taxon>
        <taxon>Burkholderiaceae</taxon>
        <taxon>Ralstonia</taxon>
    </lineage>
</organism>
<sequence>MQPVGGGQSAEPVAQLVETRVGCAGGGARGRSHAEGTLE</sequence>
<dbReference type="KEGG" id="rin:ACS15_0520"/>
<dbReference type="Proteomes" id="UP000077927">
    <property type="component" value="Chromosome 1"/>
</dbReference>
<dbReference type="AlphaFoldDB" id="A0AAC9FS57"/>
<evidence type="ECO:0000313" key="1">
    <source>
        <dbReference type="EMBL" id="ANH74192.1"/>
    </source>
</evidence>
<gene>
    <name evidence="1" type="ORF">ACS15_0520</name>
</gene>
<protein>
    <submittedName>
        <fullName evidence="1">Aminoglycoside phosphotransferase domain protein</fullName>
    </submittedName>
</protein>
<evidence type="ECO:0000313" key="2">
    <source>
        <dbReference type="Proteomes" id="UP000077927"/>
    </source>
</evidence>
<reference evidence="1 2" key="1">
    <citation type="submission" date="2015-09" db="EMBL/GenBank/DDBJ databases">
        <authorList>
            <person name="Xu Y."/>
            <person name="Nagy A."/>
            <person name="Liu N.T."/>
            <person name="Nou X."/>
        </authorList>
    </citation>
    <scope>NUCLEOTIDE SEQUENCE [LARGE SCALE GENOMIC DNA]</scope>
    <source>
        <strain evidence="1 2">FC1138</strain>
    </source>
</reference>
<proteinExistence type="predicted"/>